<dbReference type="SUPFAM" id="SSF53383">
    <property type="entry name" value="PLP-dependent transferases"/>
    <property type="match status" value="1"/>
</dbReference>
<comment type="pathway">
    <text evidence="8">Aminoacyl-tRNA biosynthesis; selenocysteinyl-tRNA(Sec) biosynthesis; selenocysteinyl-tRNA(Sec) from L-seryl-tRNA(Sec) (bacterial route): step 1/1.</text>
</comment>
<comment type="caution">
    <text evidence="11">The sequence shown here is derived from an EMBL/GenBank/DDBJ whole genome shotgun (WGS) entry which is preliminary data.</text>
</comment>
<dbReference type="Proteomes" id="UP000036176">
    <property type="component" value="Unassembled WGS sequence"/>
</dbReference>
<dbReference type="Gene3D" id="3.40.640.10">
    <property type="entry name" value="Type I PLP-dependent aspartate aminotransferase-like (Major domain)"/>
    <property type="match status" value="1"/>
</dbReference>
<dbReference type="PANTHER" id="PTHR32328:SF0">
    <property type="entry name" value="L-SERYL-TRNA(SEC) SELENIUM TRANSFERASE"/>
    <property type="match status" value="1"/>
</dbReference>
<accession>A0A0J6WL68</accession>
<gene>
    <name evidence="8 11" type="primary">selA</name>
    <name evidence="11" type="ORF">MCHUDSM44219_00874</name>
</gene>
<dbReference type="EC" id="2.9.1.1" evidence="8"/>
<evidence type="ECO:0000256" key="6">
    <source>
        <dbReference type="ARBA" id="ARBA00023266"/>
    </source>
</evidence>
<comment type="similarity">
    <text evidence="7 8">Belongs to the SelA family.</text>
</comment>
<evidence type="ECO:0000256" key="3">
    <source>
        <dbReference type="ARBA" id="ARBA00022679"/>
    </source>
</evidence>
<keyword evidence="12" id="KW-1185">Reference proteome</keyword>
<sequence>MGGDPRRRVPRTDAVLADPRLVEATRTLGRALVKSVVADAQQRARDGEIDPEQVADHAVATLPRSAATLRPVINATGVVVHTNLGRAPLSQAAIDAVTTASGATDVEFDLETGRRARRGRGALAALAAAVPAAQGVHVVNNNAAALLLTAMTLAPGKEMIVSRGELIEIGDGFRLPELMTSTGARIREVGTTNRTHLRDYADAIGPDTGFVLKVHPSNYHVSGFTSSVPVRDLATLDAPLVVDIGSGLLSPHPLLPDEPDATTVLRHGADVVTASGDKLLGGPQAGLLFGSAELIDRLRRHPAARALRVDKMTLAALEATLAGPPTPVAQALSADVDTLRVRAAALAAQLPGAEVVECVAAVGGGGAPDVELPSAAISLPERYAAALRTGARAVVGRIEDGRCLLDLRTVAPEDDVALLEAVRACASPSADSTCTS</sequence>
<dbReference type="HAMAP" id="MF_00423">
    <property type="entry name" value="SelA"/>
    <property type="match status" value="1"/>
</dbReference>
<evidence type="ECO:0000259" key="10">
    <source>
        <dbReference type="Pfam" id="PF12390"/>
    </source>
</evidence>
<dbReference type="PATRIC" id="fig|1800.3.peg.876"/>
<comment type="catalytic activity">
    <reaction evidence="8">
        <text>L-seryl-tRNA(Sec) + selenophosphate + H(+) = L-selenocysteinyl-tRNA(Sec) + phosphate</text>
        <dbReference type="Rhea" id="RHEA:22728"/>
        <dbReference type="Rhea" id="RHEA-COMP:9742"/>
        <dbReference type="Rhea" id="RHEA-COMP:9743"/>
        <dbReference type="ChEBI" id="CHEBI:15378"/>
        <dbReference type="ChEBI" id="CHEBI:16144"/>
        <dbReference type="ChEBI" id="CHEBI:43474"/>
        <dbReference type="ChEBI" id="CHEBI:78533"/>
        <dbReference type="ChEBI" id="CHEBI:78573"/>
        <dbReference type="EC" id="2.9.1.1"/>
    </reaction>
</comment>
<dbReference type="AlphaFoldDB" id="A0A0J6WL68"/>
<dbReference type="PANTHER" id="PTHR32328">
    <property type="entry name" value="L-SERYL-TRNA(SEC) SELENIUM TRANSFERASE"/>
    <property type="match status" value="1"/>
</dbReference>
<feature type="domain" description="L-seryl-tRNA selenium transferase N-terminal" evidence="10">
    <location>
        <begin position="6"/>
        <end position="45"/>
    </location>
</feature>
<dbReference type="InterPro" id="IPR015424">
    <property type="entry name" value="PyrdxlP-dep_Trfase"/>
</dbReference>
<dbReference type="RefSeq" id="WP_048416990.1">
    <property type="nucleotide sequence ID" value="NZ_JYNX01000019.1"/>
</dbReference>
<dbReference type="Pfam" id="PF12390">
    <property type="entry name" value="Se-cys_synth_N"/>
    <property type="match status" value="1"/>
</dbReference>
<comment type="function">
    <text evidence="8">Converts seryl-tRNA(Sec) to selenocysteinyl-tRNA(Sec) required for selenoprotein biosynthesis.</text>
</comment>
<keyword evidence="5 8" id="KW-0648">Protein biosynthesis</keyword>
<dbReference type="InterPro" id="IPR025862">
    <property type="entry name" value="SelA_trans_N_dom"/>
</dbReference>
<evidence type="ECO:0000256" key="4">
    <source>
        <dbReference type="ARBA" id="ARBA00022898"/>
    </source>
</evidence>
<comment type="cofactor">
    <cofactor evidence="1 8 9">
        <name>pyridoxal 5'-phosphate</name>
        <dbReference type="ChEBI" id="CHEBI:597326"/>
    </cofactor>
</comment>
<dbReference type="GO" id="GO:0004125">
    <property type="term" value="F:L-seryl-tRNA(Sec) selenium transferase activity"/>
    <property type="evidence" value="ECO:0007669"/>
    <property type="project" value="UniProtKB-UniRule"/>
</dbReference>
<evidence type="ECO:0000256" key="9">
    <source>
        <dbReference type="PIRSR" id="PIRSR618319-50"/>
    </source>
</evidence>
<evidence type="ECO:0000256" key="8">
    <source>
        <dbReference type="HAMAP-Rule" id="MF_00423"/>
    </source>
</evidence>
<dbReference type="EMBL" id="JYNX01000019">
    <property type="protein sequence ID" value="KMO84070.1"/>
    <property type="molecule type" value="Genomic_DNA"/>
</dbReference>
<name>A0A0J6WL68_MYCCU</name>
<dbReference type="GO" id="GO:0001717">
    <property type="term" value="P:conversion of seryl-tRNAsec to selenocys-tRNAsec"/>
    <property type="evidence" value="ECO:0007669"/>
    <property type="project" value="UniProtKB-UniRule"/>
</dbReference>
<dbReference type="NCBIfam" id="TIGR00474">
    <property type="entry name" value="selA"/>
    <property type="match status" value="1"/>
</dbReference>
<proteinExistence type="inferred from homology"/>
<feature type="modified residue" description="N6-(pyridoxal phosphate)lysine" evidence="8 9">
    <location>
        <position position="278"/>
    </location>
</feature>
<keyword evidence="4 8" id="KW-0663">Pyridoxal phosphate</keyword>
<evidence type="ECO:0000256" key="5">
    <source>
        <dbReference type="ARBA" id="ARBA00022917"/>
    </source>
</evidence>
<keyword evidence="3 8" id="KW-0808">Transferase</keyword>
<evidence type="ECO:0000256" key="1">
    <source>
        <dbReference type="ARBA" id="ARBA00001933"/>
    </source>
</evidence>
<dbReference type="Gene3D" id="3.90.1150.180">
    <property type="match status" value="1"/>
</dbReference>
<dbReference type="UniPathway" id="UPA00906">
    <property type="reaction ID" value="UER00896"/>
</dbReference>
<evidence type="ECO:0000313" key="11">
    <source>
        <dbReference type="EMBL" id="KMO84070.1"/>
    </source>
</evidence>
<comment type="subcellular location">
    <subcellularLocation>
        <location evidence="8">Cytoplasm</location>
    </subcellularLocation>
</comment>
<dbReference type="InterPro" id="IPR015421">
    <property type="entry name" value="PyrdxlP-dep_Trfase_major"/>
</dbReference>
<evidence type="ECO:0000313" key="12">
    <source>
        <dbReference type="Proteomes" id="UP000036176"/>
    </source>
</evidence>
<reference evidence="11 12" key="1">
    <citation type="journal article" date="2015" name="Genome Biol. Evol.">
        <title>Characterization of Three Mycobacterium spp. with Potential Use in Bioremediation by Genome Sequencing and Comparative Genomics.</title>
        <authorList>
            <person name="Das S."/>
            <person name="Pettersson B.M."/>
            <person name="Behra P.R."/>
            <person name="Ramesh M."/>
            <person name="Dasgupta S."/>
            <person name="Bhattacharya A."/>
            <person name="Kirsebom L.A."/>
        </authorList>
    </citation>
    <scope>NUCLEOTIDE SEQUENCE [LARGE SCALE GENOMIC DNA]</scope>
    <source>
        <strain evidence="11 12">DSM 44219</strain>
    </source>
</reference>
<dbReference type="InterPro" id="IPR004534">
    <property type="entry name" value="SelA_trans"/>
</dbReference>
<dbReference type="GO" id="GO:0001514">
    <property type="term" value="P:selenocysteine incorporation"/>
    <property type="evidence" value="ECO:0007669"/>
    <property type="project" value="UniProtKB-UniRule"/>
</dbReference>
<dbReference type="OrthoDB" id="9787096at2"/>
<dbReference type="InterPro" id="IPR018319">
    <property type="entry name" value="SelA-like"/>
</dbReference>
<protein>
    <recommendedName>
        <fullName evidence="8">L-seryl-tRNA(Sec) selenium transferase</fullName>
        <ecNumber evidence="8">2.9.1.1</ecNumber>
    </recommendedName>
    <alternativeName>
        <fullName evidence="8">Selenocysteine synthase</fullName>
        <shortName evidence="8">Sec synthase</shortName>
    </alternativeName>
    <alternativeName>
        <fullName evidence="8">Selenocysteinyl-tRNA(Sec) synthase</fullName>
    </alternativeName>
</protein>
<organism evidence="11 12">
    <name type="scientific">Mycolicibacterium chubuense</name>
    <name type="common">Mycobacterium chubuense</name>
    <dbReference type="NCBI Taxonomy" id="1800"/>
    <lineage>
        <taxon>Bacteria</taxon>
        <taxon>Bacillati</taxon>
        <taxon>Actinomycetota</taxon>
        <taxon>Actinomycetes</taxon>
        <taxon>Mycobacteriales</taxon>
        <taxon>Mycobacteriaceae</taxon>
        <taxon>Mycolicibacterium</taxon>
    </lineage>
</organism>
<keyword evidence="6 8" id="KW-0711">Selenium</keyword>
<evidence type="ECO:0000256" key="7">
    <source>
        <dbReference type="ARBA" id="ARBA00044507"/>
    </source>
</evidence>
<dbReference type="Pfam" id="PF03841">
    <property type="entry name" value="SelA"/>
    <property type="match status" value="1"/>
</dbReference>
<keyword evidence="2 8" id="KW-0963">Cytoplasm</keyword>
<dbReference type="GO" id="GO:0005737">
    <property type="term" value="C:cytoplasm"/>
    <property type="evidence" value="ECO:0007669"/>
    <property type="project" value="UniProtKB-SubCell"/>
</dbReference>
<evidence type="ECO:0000256" key="2">
    <source>
        <dbReference type="ARBA" id="ARBA00022490"/>
    </source>
</evidence>